<dbReference type="AlphaFoldDB" id="A0A816AGJ9"/>
<dbReference type="PROSITE" id="PS50071">
    <property type="entry name" value="HOMEOBOX_2"/>
    <property type="match status" value="1"/>
</dbReference>
<comment type="caution">
    <text evidence="8">The sequence shown here is derived from an EMBL/GenBank/DDBJ whole genome shotgun (WGS) entry which is preliminary data.</text>
</comment>
<evidence type="ECO:0000259" key="7">
    <source>
        <dbReference type="PROSITE" id="PS50071"/>
    </source>
</evidence>
<dbReference type="GO" id="GO:0048812">
    <property type="term" value="P:neuron projection morphogenesis"/>
    <property type="evidence" value="ECO:0007669"/>
    <property type="project" value="TreeGrafter"/>
</dbReference>
<dbReference type="Pfam" id="PF00046">
    <property type="entry name" value="Homeodomain"/>
    <property type="match status" value="1"/>
</dbReference>
<dbReference type="InterPro" id="IPR042768">
    <property type="entry name" value="MNX1/Ceh-12"/>
</dbReference>
<dbReference type="GO" id="GO:1990837">
    <property type="term" value="F:sequence-specific double-stranded DNA binding"/>
    <property type="evidence" value="ECO:0007669"/>
    <property type="project" value="TreeGrafter"/>
</dbReference>
<comment type="subcellular location">
    <subcellularLocation>
        <location evidence="4 5">Nucleus</location>
    </subcellularLocation>
</comment>
<dbReference type="Gene3D" id="1.10.10.60">
    <property type="entry name" value="Homeodomain-like"/>
    <property type="match status" value="1"/>
</dbReference>
<evidence type="ECO:0000256" key="4">
    <source>
        <dbReference type="PROSITE-ProRule" id="PRU00108"/>
    </source>
</evidence>
<dbReference type="SMART" id="SM00389">
    <property type="entry name" value="HOX"/>
    <property type="match status" value="1"/>
</dbReference>
<gene>
    <name evidence="9" type="ORF">GIL414_LOCUS9290</name>
    <name evidence="8" type="ORF">KQP761_LOCUS21866</name>
</gene>
<dbReference type="InterPro" id="IPR020479">
    <property type="entry name" value="HD_metazoa"/>
</dbReference>
<dbReference type="InterPro" id="IPR017970">
    <property type="entry name" value="Homeobox_CS"/>
</dbReference>
<protein>
    <recommendedName>
        <fullName evidence="7">Homeobox domain-containing protein</fullName>
    </recommendedName>
</protein>
<dbReference type="GO" id="GO:0000981">
    <property type="term" value="F:DNA-binding transcription factor activity, RNA polymerase II-specific"/>
    <property type="evidence" value="ECO:0007669"/>
    <property type="project" value="InterPro"/>
</dbReference>
<feature type="domain" description="Homeobox" evidence="7">
    <location>
        <begin position="106"/>
        <end position="166"/>
    </location>
</feature>
<sequence length="203" mass="23349">MTTFSIASILGDQNDKHEEENSSIEEQQEQEQLQQQFILNNGVQHLYNLFYKNAAVAAHLNEQNHNKNSSIRSFSLGSTPSCSNDFYQLHKLNGASYQGPTISYYGKSRRPRTAFTSQQLLELEKQFRENKYLSKSKRFEVATSLMLSETQIKIWFQNRRMKWKRNKKMPSDTSEESPTSMLIKGEPSDMADSTSSLVTMSPT</sequence>
<evidence type="ECO:0000313" key="8">
    <source>
        <dbReference type="EMBL" id="CAF1597366.1"/>
    </source>
</evidence>
<feature type="compositionally biased region" description="Polar residues" evidence="6">
    <location>
        <begin position="191"/>
        <end position="203"/>
    </location>
</feature>
<organism evidence="8 10">
    <name type="scientific">Rotaria magnacalcarata</name>
    <dbReference type="NCBI Taxonomy" id="392030"/>
    <lineage>
        <taxon>Eukaryota</taxon>
        <taxon>Metazoa</taxon>
        <taxon>Spiralia</taxon>
        <taxon>Gnathifera</taxon>
        <taxon>Rotifera</taxon>
        <taxon>Eurotatoria</taxon>
        <taxon>Bdelloidea</taxon>
        <taxon>Philodinida</taxon>
        <taxon>Philodinidae</taxon>
        <taxon>Rotaria</taxon>
    </lineage>
</organism>
<evidence type="ECO:0000313" key="10">
    <source>
        <dbReference type="Proteomes" id="UP000663834"/>
    </source>
</evidence>
<dbReference type="InterPro" id="IPR009057">
    <property type="entry name" value="Homeodomain-like_sf"/>
</dbReference>
<dbReference type="GO" id="GO:0007417">
    <property type="term" value="P:central nervous system development"/>
    <property type="evidence" value="ECO:0007669"/>
    <property type="project" value="TreeGrafter"/>
</dbReference>
<dbReference type="PANTHER" id="PTHR24335:SF4">
    <property type="entry name" value="EXTRA-EXTRA"/>
    <property type="match status" value="1"/>
</dbReference>
<dbReference type="PANTHER" id="PTHR24335">
    <property type="entry name" value="MOTOR NEURON AND PANCREAS HOMEOBOX PROTEIN"/>
    <property type="match status" value="1"/>
</dbReference>
<evidence type="ECO:0000256" key="1">
    <source>
        <dbReference type="ARBA" id="ARBA00023125"/>
    </source>
</evidence>
<dbReference type="EMBL" id="CAJOBJ010003143">
    <property type="protein sequence ID" value="CAF3954893.1"/>
    <property type="molecule type" value="Genomic_DNA"/>
</dbReference>
<proteinExistence type="predicted"/>
<evidence type="ECO:0000313" key="9">
    <source>
        <dbReference type="EMBL" id="CAF3954893.1"/>
    </source>
</evidence>
<feature type="region of interest" description="Disordered" evidence="6">
    <location>
        <begin position="165"/>
        <end position="203"/>
    </location>
</feature>
<dbReference type="PROSITE" id="PS00027">
    <property type="entry name" value="HOMEOBOX_1"/>
    <property type="match status" value="1"/>
</dbReference>
<evidence type="ECO:0000256" key="2">
    <source>
        <dbReference type="ARBA" id="ARBA00023155"/>
    </source>
</evidence>
<dbReference type="Proteomes" id="UP000663834">
    <property type="component" value="Unassembled WGS sequence"/>
</dbReference>
<dbReference type="EMBL" id="CAJNOW010011408">
    <property type="protein sequence ID" value="CAF1597366.1"/>
    <property type="molecule type" value="Genomic_DNA"/>
</dbReference>
<reference evidence="8" key="1">
    <citation type="submission" date="2021-02" db="EMBL/GenBank/DDBJ databases">
        <authorList>
            <person name="Nowell W R."/>
        </authorList>
    </citation>
    <scope>NUCLEOTIDE SEQUENCE</scope>
</reference>
<keyword evidence="2 4" id="KW-0371">Homeobox</keyword>
<evidence type="ECO:0000256" key="6">
    <source>
        <dbReference type="SAM" id="MobiDB-lite"/>
    </source>
</evidence>
<dbReference type="CDD" id="cd00086">
    <property type="entry name" value="homeodomain"/>
    <property type="match status" value="1"/>
</dbReference>
<feature type="region of interest" description="Disordered" evidence="6">
    <location>
        <begin position="1"/>
        <end position="26"/>
    </location>
</feature>
<evidence type="ECO:0000256" key="5">
    <source>
        <dbReference type="RuleBase" id="RU000682"/>
    </source>
</evidence>
<evidence type="ECO:0000256" key="3">
    <source>
        <dbReference type="ARBA" id="ARBA00023242"/>
    </source>
</evidence>
<keyword evidence="3 4" id="KW-0539">Nucleus</keyword>
<dbReference type="InterPro" id="IPR001356">
    <property type="entry name" value="HD"/>
</dbReference>
<keyword evidence="1 4" id="KW-0238">DNA-binding</keyword>
<name>A0A816AGJ9_9BILA</name>
<feature type="DNA-binding region" description="Homeobox" evidence="4">
    <location>
        <begin position="108"/>
        <end position="167"/>
    </location>
</feature>
<dbReference type="Proteomes" id="UP000681720">
    <property type="component" value="Unassembled WGS sequence"/>
</dbReference>
<dbReference type="GO" id="GO:0005634">
    <property type="term" value="C:nucleus"/>
    <property type="evidence" value="ECO:0007669"/>
    <property type="project" value="UniProtKB-SubCell"/>
</dbReference>
<dbReference type="PRINTS" id="PR00024">
    <property type="entry name" value="HOMEOBOX"/>
</dbReference>
<dbReference type="OrthoDB" id="6159439at2759"/>
<accession>A0A816AGJ9</accession>
<dbReference type="SUPFAM" id="SSF46689">
    <property type="entry name" value="Homeodomain-like"/>
    <property type="match status" value="1"/>
</dbReference>